<proteinExistence type="predicted"/>
<accession>A0A0P9U9U9</accession>
<reference evidence="1 2" key="1">
    <citation type="submission" date="2015-09" db="EMBL/GenBank/DDBJ databases">
        <title>Genome announcement of multiple Pseudomonas syringae strains.</title>
        <authorList>
            <person name="Thakur S."/>
            <person name="Wang P.W."/>
            <person name="Gong Y."/>
            <person name="Weir B.S."/>
            <person name="Guttman D.S."/>
        </authorList>
    </citation>
    <scope>NUCLEOTIDE SEQUENCE [LARGE SCALE GENOMIC DNA]</scope>
    <source>
        <strain evidence="1 2">ICMP7840</strain>
    </source>
</reference>
<dbReference type="AlphaFoldDB" id="A0A0P9U9U9"/>
<evidence type="ECO:0000313" key="2">
    <source>
        <dbReference type="Proteomes" id="UP000050469"/>
    </source>
</evidence>
<sequence length="70" mass="7964">MGATTPSVNTINLVENHAQHEMYHTARPLLLRDLADPKYRYWIKQFAGEVAAPCVAESLMSFLRKHPLIT</sequence>
<dbReference type="Proteomes" id="UP000050469">
    <property type="component" value="Unassembled WGS sequence"/>
</dbReference>
<dbReference type="EMBL" id="LJQO01000361">
    <property type="protein sequence ID" value="KPX67609.1"/>
    <property type="molecule type" value="Genomic_DNA"/>
</dbReference>
<dbReference type="PATRIC" id="fig|251724.3.peg.2937"/>
<dbReference type="RefSeq" id="WP_057412340.1">
    <property type="nucleotide sequence ID" value="NZ_LJQO01000361.1"/>
</dbReference>
<protein>
    <submittedName>
        <fullName evidence="1">Uncharacterized protein</fullName>
    </submittedName>
</protein>
<comment type="caution">
    <text evidence="1">The sequence shown here is derived from an EMBL/GenBank/DDBJ whole genome shotgun (WGS) entry which is preliminary data.</text>
</comment>
<organism evidence="1 2">
    <name type="scientific">Pseudomonas amygdali pv. photiniae</name>
    <dbReference type="NCBI Taxonomy" id="251724"/>
    <lineage>
        <taxon>Bacteria</taxon>
        <taxon>Pseudomonadati</taxon>
        <taxon>Pseudomonadota</taxon>
        <taxon>Gammaproteobacteria</taxon>
        <taxon>Pseudomonadales</taxon>
        <taxon>Pseudomonadaceae</taxon>
        <taxon>Pseudomonas</taxon>
        <taxon>Pseudomonas amygdali</taxon>
    </lineage>
</organism>
<name>A0A0P9U9U9_PSEA0</name>
<gene>
    <name evidence="1" type="ORF">ALO53_02155</name>
</gene>
<evidence type="ECO:0000313" key="1">
    <source>
        <dbReference type="EMBL" id="KPX67609.1"/>
    </source>
</evidence>